<dbReference type="InterPro" id="IPR012481">
    <property type="entry name" value="KNTase_C"/>
</dbReference>
<dbReference type="InterPro" id="IPR002934">
    <property type="entry name" value="Polymerase_NTP_transf_dom"/>
</dbReference>
<reference evidence="3 4" key="1">
    <citation type="submission" date="2019-03" db="EMBL/GenBank/DDBJ databases">
        <title>Genomic features of bacteria from cold environments.</title>
        <authorList>
            <person name="Shen L."/>
        </authorList>
    </citation>
    <scope>NUCLEOTIDE SEQUENCE [LARGE SCALE GENOMIC DNA]</scope>
    <source>
        <strain evidence="4">T3246-1</strain>
    </source>
</reference>
<feature type="domain" description="Kanamycin nucleotidyltransferase C-terminal" evidence="2">
    <location>
        <begin position="148"/>
        <end position="214"/>
    </location>
</feature>
<protein>
    <recommendedName>
        <fullName evidence="5">Polymerase nucleotidyl transferase domain-containing protein</fullName>
    </recommendedName>
</protein>
<organism evidence="3 4">
    <name type="scientific">Occultella glacieicola</name>
    <dbReference type="NCBI Taxonomy" id="2518684"/>
    <lineage>
        <taxon>Bacteria</taxon>
        <taxon>Bacillati</taxon>
        <taxon>Actinomycetota</taxon>
        <taxon>Actinomycetes</taxon>
        <taxon>Micrococcales</taxon>
        <taxon>Ruaniaceae</taxon>
        <taxon>Occultella</taxon>
    </lineage>
</organism>
<keyword evidence="4" id="KW-1185">Reference proteome</keyword>
<dbReference type="Pfam" id="PF01909">
    <property type="entry name" value="NTP_transf_2"/>
    <property type="match status" value="1"/>
</dbReference>
<evidence type="ECO:0000313" key="3">
    <source>
        <dbReference type="EMBL" id="TDE94020.1"/>
    </source>
</evidence>
<evidence type="ECO:0000259" key="2">
    <source>
        <dbReference type="Pfam" id="PF07827"/>
    </source>
</evidence>
<dbReference type="InterPro" id="IPR043519">
    <property type="entry name" value="NT_sf"/>
</dbReference>
<evidence type="ECO:0000259" key="1">
    <source>
        <dbReference type="Pfam" id="PF01909"/>
    </source>
</evidence>
<sequence length="261" mass="28779">MRHHEDALARYAADAATQEATLAVVLVGSVARGTERPGSDVDVYLVVDDDAWQAAAQVNRLAWSERHDEDYPGGYVDVKLACPRYLAVAAERADDPTRASFAGARVVISRLPEIEETIAALAILPEQEWDRRVDAHLAQARLHGRYFLAQANASGDEFLRRHAALHLALAAARCVLAVNRTLFRGQKYVTATLAGLPDVPDGFTETWQRILTGADPGDAAMLIDRLEAWLPRVLPRDQTLSAFIRDNELPWLTGALPAEYY</sequence>
<proteinExistence type="predicted"/>
<gene>
    <name evidence="3" type="ORF">EXU48_11210</name>
</gene>
<dbReference type="RefSeq" id="WP_133107746.1">
    <property type="nucleotide sequence ID" value="NZ_SMNA01000005.1"/>
</dbReference>
<feature type="domain" description="Polymerase nucleotidyl transferase" evidence="1">
    <location>
        <begin position="22"/>
        <end position="53"/>
    </location>
</feature>
<dbReference type="SUPFAM" id="SSF81301">
    <property type="entry name" value="Nucleotidyltransferase"/>
    <property type="match status" value="1"/>
</dbReference>
<dbReference type="Gene3D" id="3.30.460.10">
    <property type="entry name" value="Beta Polymerase, domain 2"/>
    <property type="match status" value="1"/>
</dbReference>
<evidence type="ECO:0008006" key="5">
    <source>
        <dbReference type="Google" id="ProtNLM"/>
    </source>
</evidence>
<comment type="caution">
    <text evidence="3">The sequence shown here is derived from an EMBL/GenBank/DDBJ whole genome shotgun (WGS) entry which is preliminary data.</text>
</comment>
<name>A0ABY2E4I0_9MICO</name>
<evidence type="ECO:0000313" key="4">
    <source>
        <dbReference type="Proteomes" id="UP000504882"/>
    </source>
</evidence>
<accession>A0ABY2E4I0</accession>
<dbReference type="Proteomes" id="UP000504882">
    <property type="component" value="Unassembled WGS sequence"/>
</dbReference>
<dbReference type="EMBL" id="SMNA01000005">
    <property type="protein sequence ID" value="TDE94020.1"/>
    <property type="molecule type" value="Genomic_DNA"/>
</dbReference>
<dbReference type="Pfam" id="PF07827">
    <property type="entry name" value="KNTase_C"/>
    <property type="match status" value="1"/>
</dbReference>